<dbReference type="SUPFAM" id="SSF82199">
    <property type="entry name" value="SET domain"/>
    <property type="match status" value="1"/>
</dbReference>
<evidence type="ECO:0000259" key="15">
    <source>
        <dbReference type="PROSITE" id="PS50157"/>
    </source>
</evidence>
<dbReference type="FunFam" id="3.30.160.60:FF:000132">
    <property type="entry name" value="PR domain zinc finger protein 1"/>
    <property type="match status" value="1"/>
</dbReference>
<name>A0A7G3AZZ2_LUTLO</name>
<dbReference type="GO" id="GO:0001227">
    <property type="term" value="F:DNA-binding transcription repressor activity, RNA polymerase II-specific"/>
    <property type="evidence" value="ECO:0007669"/>
    <property type="project" value="InterPro"/>
</dbReference>
<reference evidence="17" key="1">
    <citation type="journal article" date="2020" name="BMC">
        <title>Leishmania infection induces a limited differential gene expression in the sand fly midgut.</title>
        <authorList>
            <person name="Coutinho-Abreu I.V."/>
            <person name="Serafim T.D."/>
            <person name="Meneses C."/>
            <person name="Kamhawi S."/>
            <person name="Oliveira F."/>
            <person name="Valenzuela J.G."/>
        </authorList>
    </citation>
    <scope>NUCLEOTIDE SEQUENCE</scope>
    <source>
        <strain evidence="17">Jacobina</strain>
        <tissue evidence="17">Midgut</tissue>
    </source>
</reference>
<keyword evidence="7" id="KW-0391">Immunity</keyword>
<dbReference type="GO" id="GO:0005634">
    <property type="term" value="C:nucleus"/>
    <property type="evidence" value="ECO:0007669"/>
    <property type="project" value="UniProtKB-SubCell"/>
</dbReference>
<dbReference type="FunFam" id="3.30.160.60:FF:000211">
    <property type="entry name" value="PR domain zinc finger protein 1"/>
    <property type="match status" value="1"/>
</dbReference>
<evidence type="ECO:0000256" key="7">
    <source>
        <dbReference type="ARBA" id="ARBA00022859"/>
    </source>
</evidence>
<feature type="region of interest" description="Disordered" evidence="14">
    <location>
        <begin position="516"/>
        <end position="539"/>
    </location>
</feature>
<evidence type="ECO:0000256" key="6">
    <source>
        <dbReference type="ARBA" id="ARBA00022833"/>
    </source>
</evidence>
<keyword evidence="6" id="KW-0862">Zinc</keyword>
<keyword evidence="2" id="KW-0399">Innate immunity</keyword>
<feature type="domain" description="C2H2-type" evidence="15">
    <location>
        <begin position="817"/>
        <end position="844"/>
    </location>
</feature>
<evidence type="ECO:0000256" key="9">
    <source>
        <dbReference type="ARBA" id="ARBA00023125"/>
    </source>
</evidence>
<evidence type="ECO:0000256" key="2">
    <source>
        <dbReference type="ARBA" id="ARBA00022588"/>
    </source>
</evidence>
<feature type="region of interest" description="Disordered" evidence="14">
    <location>
        <begin position="980"/>
        <end position="1009"/>
    </location>
</feature>
<dbReference type="GO" id="GO:0002250">
    <property type="term" value="P:adaptive immune response"/>
    <property type="evidence" value="ECO:0007669"/>
    <property type="project" value="UniProtKB-KW"/>
</dbReference>
<keyword evidence="5 13" id="KW-0863">Zinc-finger</keyword>
<dbReference type="GO" id="GO:0008270">
    <property type="term" value="F:zinc ion binding"/>
    <property type="evidence" value="ECO:0007669"/>
    <property type="project" value="UniProtKB-KW"/>
</dbReference>
<feature type="domain" description="C2H2-type" evidence="15">
    <location>
        <begin position="733"/>
        <end position="760"/>
    </location>
</feature>
<evidence type="ECO:0000256" key="14">
    <source>
        <dbReference type="SAM" id="MobiDB-lite"/>
    </source>
</evidence>
<dbReference type="InterPro" id="IPR044413">
    <property type="entry name" value="PRDM1_PR-SET"/>
</dbReference>
<proteinExistence type="predicted"/>
<dbReference type="CDD" id="cd19187">
    <property type="entry name" value="PR-SET_PRDM1"/>
    <property type="match status" value="1"/>
</dbReference>
<feature type="region of interest" description="Disordered" evidence="14">
    <location>
        <begin position="429"/>
        <end position="460"/>
    </location>
</feature>
<feature type="domain" description="SET" evidence="16">
    <location>
        <begin position="87"/>
        <end position="218"/>
    </location>
</feature>
<dbReference type="SUPFAM" id="SSF57667">
    <property type="entry name" value="beta-beta-alpha zinc fingers"/>
    <property type="match status" value="3"/>
</dbReference>
<feature type="region of interest" description="Disordered" evidence="14">
    <location>
        <begin position="307"/>
        <end position="380"/>
    </location>
</feature>
<keyword evidence="10" id="KW-1064">Adaptive immunity</keyword>
<feature type="domain" description="C2H2-type" evidence="15">
    <location>
        <begin position="789"/>
        <end position="816"/>
    </location>
</feature>
<evidence type="ECO:0000256" key="8">
    <source>
        <dbReference type="ARBA" id="ARBA00023015"/>
    </source>
</evidence>
<feature type="compositionally biased region" description="Basic and acidic residues" evidence="14">
    <location>
        <begin position="437"/>
        <end position="450"/>
    </location>
</feature>
<evidence type="ECO:0000256" key="1">
    <source>
        <dbReference type="ARBA" id="ARBA00004123"/>
    </source>
</evidence>
<dbReference type="PROSITE" id="PS00028">
    <property type="entry name" value="ZINC_FINGER_C2H2_1"/>
    <property type="match status" value="4"/>
</dbReference>
<evidence type="ECO:0000256" key="5">
    <source>
        <dbReference type="ARBA" id="ARBA00022771"/>
    </source>
</evidence>
<comment type="subcellular location">
    <subcellularLocation>
        <location evidence="1">Nucleus</location>
    </subcellularLocation>
</comment>
<dbReference type="PROSITE" id="PS50157">
    <property type="entry name" value="ZINC_FINGER_C2H2_2"/>
    <property type="match status" value="4"/>
</dbReference>
<organism evidence="17">
    <name type="scientific">Lutzomyia longipalpis</name>
    <name type="common">Sand fly</name>
    <dbReference type="NCBI Taxonomy" id="7200"/>
    <lineage>
        <taxon>Eukaryota</taxon>
        <taxon>Metazoa</taxon>
        <taxon>Ecdysozoa</taxon>
        <taxon>Arthropoda</taxon>
        <taxon>Hexapoda</taxon>
        <taxon>Insecta</taxon>
        <taxon>Pterygota</taxon>
        <taxon>Neoptera</taxon>
        <taxon>Endopterygota</taxon>
        <taxon>Diptera</taxon>
        <taxon>Nematocera</taxon>
        <taxon>Psychodoidea</taxon>
        <taxon>Psychodidae</taxon>
        <taxon>Lutzomyia</taxon>
        <taxon>Lutzomyia</taxon>
    </lineage>
</organism>
<keyword evidence="12" id="KW-0539">Nucleus</keyword>
<dbReference type="PANTHER" id="PTHR16515">
    <property type="entry name" value="PR DOMAIN ZINC FINGER PROTEIN"/>
    <property type="match status" value="1"/>
</dbReference>
<dbReference type="GO" id="GO:0045087">
    <property type="term" value="P:innate immune response"/>
    <property type="evidence" value="ECO:0007669"/>
    <property type="project" value="UniProtKB-KW"/>
</dbReference>
<accession>A0A7G3AZZ2</accession>
<dbReference type="GO" id="GO:0008170">
    <property type="term" value="F:N-methyltransferase activity"/>
    <property type="evidence" value="ECO:0007669"/>
    <property type="project" value="UniProtKB-ARBA"/>
</dbReference>
<evidence type="ECO:0000256" key="4">
    <source>
        <dbReference type="ARBA" id="ARBA00022737"/>
    </source>
</evidence>
<evidence type="ECO:0000256" key="3">
    <source>
        <dbReference type="ARBA" id="ARBA00022723"/>
    </source>
</evidence>
<dbReference type="GO" id="GO:0045165">
    <property type="term" value="P:cell fate commitment"/>
    <property type="evidence" value="ECO:0007669"/>
    <property type="project" value="TreeGrafter"/>
</dbReference>
<feature type="domain" description="C2H2-type" evidence="15">
    <location>
        <begin position="761"/>
        <end position="788"/>
    </location>
</feature>
<dbReference type="GO" id="GO:0008276">
    <property type="term" value="F:protein methyltransferase activity"/>
    <property type="evidence" value="ECO:0007669"/>
    <property type="project" value="UniProtKB-ARBA"/>
</dbReference>
<dbReference type="InterPro" id="IPR036236">
    <property type="entry name" value="Znf_C2H2_sf"/>
</dbReference>
<dbReference type="EMBL" id="GITU01009096">
    <property type="protein sequence ID" value="MBC1177799.1"/>
    <property type="molecule type" value="Transcribed_RNA"/>
</dbReference>
<evidence type="ECO:0000256" key="11">
    <source>
        <dbReference type="ARBA" id="ARBA00023163"/>
    </source>
</evidence>
<protein>
    <submittedName>
        <fullName evidence="17">Putative transcription factor blimp-1/prdi-bf1</fullName>
    </submittedName>
</protein>
<keyword evidence="8" id="KW-0805">Transcription regulation</keyword>
<keyword evidence="4" id="KW-0677">Repeat</keyword>
<dbReference type="VEuPathDB" id="VectorBase:LLONM1_010069"/>
<feature type="region of interest" description="Disordered" evidence="14">
    <location>
        <begin position="272"/>
        <end position="295"/>
    </location>
</feature>
<sequence length="1016" mass="112564">MMNGSVIVSTKGCSSASTIPSLQENMEVSSPSPSPTPGNSHHHQQQQQEYDVTRMREEDFERLAVYIVPDVPCERGVANRAEKTLPRSLTLKPSLVLSTPNVPTEGVWSTGVIPRGTRFGPFEGIPTPNFPSDKSSWRYFWRVQGTRHVTYGNIKIFKDADFYYLDGSDTSHANWMRYVASAYSLTVMNLVACQHQEHIYFYTIRDIMPNEELMVWYCRDFAKRLGYDVDPERATYSIAKEETMKKAYGVQATPVHPEVAYNHMKFVMGFHIPRRTPTPSPSPPPPTAQRQVHQTVVHLRTEGAREANAALGRDQSPLREGCKEKDAESPVSQVGKDTTYEHQLTPTDGSVRSDEGYHSNGYHDDGFTPPEDSSDSESENNYVLDCSKKTIAPKETTVITLKSDVADKNEYRKVKMKMPLKYEFKNSKGIKVPPNTEVDKETAQPKETAPEKAGGSPKRVVTPATSTVIVLDSSPHAVVPLMKPFYEAETTSPPPPATYLRYTPPSSSILETILTGNRPDESVRRQPNATPPPTSPTEMAYSYKKSQRYGNACSPDSSSNLQSPIAVTQITSAAQAPRFTTVAQKEPSPQPSTLIYSTGQIPMTTNESSRSPTYTYGIYSGTGSNVITHTPTSPYSPHEGQYERLAGSHSLTSSPGLITLQNGNQIQLSHHLMTPLTPLQQLSPHRVSPPCSISPDGMTYTRSGSPLSPSSPGSRGYRSLPYPLKKKDGKMHYECNVCCKTFGQLSNLKVHLRTHSGERPFKCNVCTKSFTQLAHLQKHHLVHTGEKPHQCDICKKRFSSTSNLKTHLRLHSGQKPYACDLCPQKFTQFVHLKLHKRLHTNDRPYVCQGCDKKYISASGLRTHWKTTSCKPNNIEEELALAAAATSECFAGGSEKDHGEVVQHDMYEMHHLSSHTHLRHIGQPPPTLISIASSPHQQNPMQTPSMAQMRTHVVPTSISQGSTGPPGQKIVTMSKDGVTPVQNAHQTTQGGHYSHAQNGDSRPSVIESSQPLIIECT</sequence>
<evidence type="ECO:0000256" key="10">
    <source>
        <dbReference type="ARBA" id="ARBA00023130"/>
    </source>
</evidence>
<dbReference type="Gene3D" id="2.170.270.10">
    <property type="entry name" value="SET domain"/>
    <property type="match status" value="1"/>
</dbReference>
<feature type="compositionally biased region" description="Low complexity" evidence="14">
    <location>
        <begin position="702"/>
        <end position="717"/>
    </location>
</feature>
<feature type="region of interest" description="Disordered" evidence="14">
    <location>
        <begin position="23"/>
        <end position="51"/>
    </location>
</feature>
<dbReference type="InterPro" id="IPR050331">
    <property type="entry name" value="Zinc_finger"/>
</dbReference>
<feature type="compositionally biased region" description="Basic and acidic residues" evidence="14">
    <location>
        <begin position="316"/>
        <end position="328"/>
    </location>
</feature>
<keyword evidence="11" id="KW-0804">Transcription</keyword>
<dbReference type="GO" id="GO:0000978">
    <property type="term" value="F:RNA polymerase II cis-regulatory region sequence-specific DNA binding"/>
    <property type="evidence" value="ECO:0007669"/>
    <property type="project" value="TreeGrafter"/>
</dbReference>
<evidence type="ECO:0000256" key="13">
    <source>
        <dbReference type="PROSITE-ProRule" id="PRU00042"/>
    </source>
</evidence>
<dbReference type="GO" id="GO:0005737">
    <property type="term" value="C:cytoplasm"/>
    <property type="evidence" value="ECO:0007669"/>
    <property type="project" value="TreeGrafter"/>
</dbReference>
<dbReference type="PROSITE" id="PS50280">
    <property type="entry name" value="SET"/>
    <property type="match status" value="1"/>
</dbReference>
<feature type="compositionally biased region" description="Basic and acidic residues" evidence="14">
    <location>
        <begin position="351"/>
        <end position="366"/>
    </location>
</feature>
<dbReference type="Gene3D" id="3.30.160.60">
    <property type="entry name" value="Classic Zinc Finger"/>
    <property type="match status" value="5"/>
</dbReference>
<dbReference type="PANTHER" id="PTHR16515:SF59">
    <property type="entry name" value="PR DOMAIN ZINC FINGER PROTEIN 1"/>
    <property type="match status" value="1"/>
</dbReference>
<dbReference type="InterPro" id="IPR046341">
    <property type="entry name" value="SET_dom_sf"/>
</dbReference>
<dbReference type="SMART" id="SM00355">
    <property type="entry name" value="ZnF_C2H2"/>
    <property type="match status" value="5"/>
</dbReference>
<evidence type="ECO:0000259" key="16">
    <source>
        <dbReference type="PROSITE" id="PS50280"/>
    </source>
</evidence>
<dbReference type="GO" id="GO:0008757">
    <property type="term" value="F:S-adenosylmethionine-dependent methyltransferase activity"/>
    <property type="evidence" value="ECO:0007669"/>
    <property type="project" value="UniProtKB-ARBA"/>
</dbReference>
<evidence type="ECO:0000313" key="17">
    <source>
        <dbReference type="EMBL" id="MBC1177799.1"/>
    </source>
</evidence>
<keyword evidence="3" id="KW-0479">Metal-binding</keyword>
<feature type="compositionally biased region" description="Pro residues" evidence="14">
    <location>
        <begin position="276"/>
        <end position="287"/>
    </location>
</feature>
<keyword evidence="9" id="KW-0238">DNA-binding</keyword>
<dbReference type="Pfam" id="PF21549">
    <property type="entry name" value="PRDM2_PR"/>
    <property type="match status" value="1"/>
</dbReference>
<dbReference type="FunFam" id="3.30.160.60:FF:000748">
    <property type="entry name" value="PR domain zinc finger protein"/>
    <property type="match status" value="1"/>
</dbReference>
<dbReference type="Pfam" id="PF00096">
    <property type="entry name" value="zf-C2H2"/>
    <property type="match status" value="4"/>
</dbReference>
<dbReference type="FunFam" id="3.30.160.60:FF:000436">
    <property type="entry name" value="PR domain zinc finger protein 4"/>
    <property type="match status" value="1"/>
</dbReference>
<dbReference type="AlphaFoldDB" id="A0A7G3AZZ2"/>
<feature type="region of interest" description="Disordered" evidence="14">
    <location>
        <begin position="680"/>
        <end position="717"/>
    </location>
</feature>
<dbReference type="InterPro" id="IPR001214">
    <property type="entry name" value="SET_dom"/>
</dbReference>
<feature type="compositionally biased region" description="Polar residues" evidence="14">
    <location>
        <begin position="330"/>
        <end position="350"/>
    </location>
</feature>
<dbReference type="FunFam" id="3.30.160.60:FF:000833">
    <property type="entry name" value="PR domain zinc finger protein"/>
    <property type="match status" value="1"/>
</dbReference>
<dbReference type="FunFam" id="2.170.270.10:FF:000036">
    <property type="entry name" value="Blimp-1, isoform A"/>
    <property type="match status" value="1"/>
</dbReference>
<dbReference type="InterPro" id="IPR013087">
    <property type="entry name" value="Znf_C2H2_type"/>
</dbReference>
<evidence type="ECO:0000256" key="12">
    <source>
        <dbReference type="ARBA" id="ARBA00023242"/>
    </source>
</evidence>